<dbReference type="Proteomes" id="UP000469950">
    <property type="component" value="Unassembled WGS sequence"/>
</dbReference>
<proteinExistence type="predicted"/>
<dbReference type="EMBL" id="WBMP01000020">
    <property type="protein sequence ID" value="KAE8544191.1"/>
    <property type="molecule type" value="Genomic_DNA"/>
</dbReference>
<sequence length="325" mass="34828">MKMRTGKRWVKPVTGLVVALLLTACGGGGGSGSGSAGNGSDNGADSFRGVRSDNGLVTLNNAMYAGPEGQPLDISGAFPAPESVQVSGDFTGGISVVETGPNRLTLALPQVDRPLNAGLTLSFRFADDTAEVEISVVVQNASAVDLETTVQNTLDQKEELLSLTQDAVLYKFFLQMGYLSGDLTNSQLRARLAEFQPDQGPWAFDVGFALENLQQNEWRYRQGEISEAVLQRELDYAQSMIVNHGAYGREQLSKIRNFITAVLPDGLAGGQLVYVDEAAIYSRFLGSSGFVDATGQGLELSPAYRSIASLVQVRKNQTICCEVMQ</sequence>
<dbReference type="PROSITE" id="PS51257">
    <property type="entry name" value="PROKAR_LIPOPROTEIN"/>
    <property type="match status" value="1"/>
</dbReference>
<feature type="signal peptide" evidence="1">
    <location>
        <begin position="1"/>
        <end position="24"/>
    </location>
</feature>
<organism evidence="2 3">
    <name type="scientific">Marinobacter nauticus</name>
    <name type="common">Marinobacter hydrocarbonoclasticus</name>
    <name type="synonym">Marinobacter aquaeolei</name>
    <dbReference type="NCBI Taxonomy" id="2743"/>
    <lineage>
        <taxon>Bacteria</taxon>
        <taxon>Pseudomonadati</taxon>
        <taxon>Pseudomonadota</taxon>
        <taxon>Gammaproteobacteria</taxon>
        <taxon>Pseudomonadales</taxon>
        <taxon>Marinobacteraceae</taxon>
        <taxon>Marinobacter</taxon>
    </lineage>
</organism>
<keyword evidence="1" id="KW-0732">Signal</keyword>
<feature type="chain" id="PRO_5033058429" description="Lipoprotein" evidence="1">
    <location>
        <begin position="25"/>
        <end position="325"/>
    </location>
</feature>
<evidence type="ECO:0000313" key="2">
    <source>
        <dbReference type="EMBL" id="KAE8544191.1"/>
    </source>
</evidence>
<evidence type="ECO:0000313" key="3">
    <source>
        <dbReference type="Proteomes" id="UP000469950"/>
    </source>
</evidence>
<dbReference type="AlphaFoldDB" id="A0A833N6Q9"/>
<name>A0A833N6Q9_MARNT</name>
<evidence type="ECO:0000256" key="1">
    <source>
        <dbReference type="SAM" id="SignalP"/>
    </source>
</evidence>
<gene>
    <name evidence="2" type="ORF">F6453_3448</name>
</gene>
<reference evidence="2 3" key="1">
    <citation type="submission" date="2019-10" db="EMBL/GenBank/DDBJ databases">
        <title>Draft genome sequence of Marinobacter hydrocarbonoclasticus NCT7M from the microbiome of the marine copepod.</title>
        <authorList>
            <person name="Nuttall R."/>
            <person name="Sharma G."/>
            <person name="Moisander P."/>
        </authorList>
    </citation>
    <scope>NUCLEOTIDE SEQUENCE [LARGE SCALE GENOMIC DNA]</scope>
    <source>
        <strain evidence="2 3">NCT7M</strain>
    </source>
</reference>
<protein>
    <recommendedName>
        <fullName evidence="4">Lipoprotein</fullName>
    </recommendedName>
</protein>
<evidence type="ECO:0008006" key="4">
    <source>
        <dbReference type="Google" id="ProtNLM"/>
    </source>
</evidence>
<comment type="caution">
    <text evidence="2">The sequence shown here is derived from an EMBL/GenBank/DDBJ whole genome shotgun (WGS) entry which is preliminary data.</text>
</comment>
<accession>A0A833N6Q9</accession>